<feature type="compositionally biased region" description="Polar residues" evidence="1">
    <location>
        <begin position="44"/>
        <end position="56"/>
    </location>
</feature>
<gene>
    <name evidence="2" type="ORF">KOSB73_260644</name>
</gene>
<proteinExistence type="predicted"/>
<evidence type="ECO:0000256" key="1">
    <source>
        <dbReference type="SAM" id="MobiDB-lite"/>
    </source>
</evidence>
<accession>A0A285B4S3</accession>
<organism evidence="2 3">
    <name type="scientific">Klebsiella grimontii</name>
    <dbReference type="NCBI Taxonomy" id="2058152"/>
    <lineage>
        <taxon>Bacteria</taxon>
        <taxon>Pseudomonadati</taxon>
        <taxon>Pseudomonadota</taxon>
        <taxon>Gammaproteobacteria</taxon>
        <taxon>Enterobacterales</taxon>
        <taxon>Enterobacteriaceae</taxon>
        <taxon>Klebsiella/Raoultella group</taxon>
        <taxon>Klebsiella</taxon>
    </lineage>
</organism>
<evidence type="ECO:0000313" key="2">
    <source>
        <dbReference type="EMBL" id="SNU35920.1"/>
    </source>
</evidence>
<dbReference type="Proteomes" id="UP000220639">
    <property type="component" value="Unassembled WGS sequence"/>
</dbReference>
<sequence>MPSNSPSINDCTSAGTRLFARREKNIYAKLFKLHRGGKHVKAQGTYSGKRQSQTGAANKDAA</sequence>
<evidence type="ECO:0000313" key="3">
    <source>
        <dbReference type="Proteomes" id="UP000220639"/>
    </source>
</evidence>
<dbReference type="AlphaFoldDB" id="A0A285B4S3"/>
<feature type="region of interest" description="Disordered" evidence="1">
    <location>
        <begin position="37"/>
        <end position="62"/>
    </location>
</feature>
<protein>
    <submittedName>
        <fullName evidence="2">Uncharacterized protein</fullName>
    </submittedName>
</protein>
<dbReference type="EMBL" id="FZTC01000019">
    <property type="protein sequence ID" value="SNU35920.1"/>
    <property type="molecule type" value="Genomic_DNA"/>
</dbReference>
<name>A0A285B4S3_9ENTR</name>
<reference evidence="3" key="1">
    <citation type="submission" date="2017-08" db="EMBL/GenBank/DDBJ databases">
        <authorList>
            <person name="Brisse S."/>
        </authorList>
    </citation>
    <scope>NUCLEOTIDE SEQUENCE [LARGE SCALE GENOMIC DNA]</scope>
    <source>
        <strain evidence="3">06D021</strain>
    </source>
</reference>